<gene>
    <name evidence="1" type="ORF">C491_04110</name>
</gene>
<dbReference type="Pfam" id="PF05138">
    <property type="entry name" value="PaaA_PaaC"/>
    <property type="match status" value="1"/>
</dbReference>
<organism evidence="1 2">
    <name type="scientific">Natronococcus amylolyticus DSM 10524</name>
    <dbReference type="NCBI Taxonomy" id="1227497"/>
    <lineage>
        <taxon>Archaea</taxon>
        <taxon>Methanobacteriati</taxon>
        <taxon>Methanobacteriota</taxon>
        <taxon>Stenosarchaea group</taxon>
        <taxon>Halobacteria</taxon>
        <taxon>Halobacteriales</taxon>
        <taxon>Natrialbaceae</taxon>
        <taxon>Natronococcus</taxon>
    </lineage>
</organism>
<sequence length="285" mass="33100">MAALENPDDLDAREREALETLLKRLADDEFVLAERYTEWQVRAPSLESDLALANNAQDELGHARLWYDVLEDLGFEEQELIYERDPDDFRHSTLVELPFEEGDWADAVLRSYLYDAAEELRLEALEESTYPKIADRVGKIQSEEDYHLEHAQNWVERLAEGEEGHQRLQNALDRLFPHALTLFEPVDPDLEEAIVELRLRDASLEELGEEWLSIVVPYLESLELELPVSPQVDDDTFEITEEMLPEKRGRDGSHTDAWADLHDELTHTYRDLGRSETTKIMEKPE</sequence>
<evidence type="ECO:0000313" key="1">
    <source>
        <dbReference type="EMBL" id="ELY60450.1"/>
    </source>
</evidence>
<dbReference type="PATRIC" id="fig|1227497.3.peg.847"/>
<dbReference type="InterPro" id="IPR011882">
    <property type="entry name" value="PaaC"/>
</dbReference>
<dbReference type="InterPro" id="IPR052703">
    <property type="entry name" value="Aromatic_CoA_ox/epox"/>
</dbReference>
<dbReference type="Gene3D" id="1.20.1260.10">
    <property type="match status" value="1"/>
</dbReference>
<proteinExistence type="predicted"/>
<dbReference type="InterPro" id="IPR009078">
    <property type="entry name" value="Ferritin-like_SF"/>
</dbReference>
<dbReference type="SUPFAM" id="SSF47240">
    <property type="entry name" value="Ferritin-like"/>
    <property type="match status" value="1"/>
</dbReference>
<reference evidence="1 2" key="1">
    <citation type="journal article" date="2014" name="PLoS Genet.">
        <title>Phylogenetically driven sequencing of extremely halophilic archaea reveals strategies for static and dynamic osmo-response.</title>
        <authorList>
            <person name="Becker E.A."/>
            <person name="Seitzer P.M."/>
            <person name="Tritt A."/>
            <person name="Larsen D."/>
            <person name="Krusor M."/>
            <person name="Yao A.I."/>
            <person name="Wu D."/>
            <person name="Madern D."/>
            <person name="Eisen J.A."/>
            <person name="Darling A.E."/>
            <person name="Facciotti M.T."/>
        </authorList>
    </citation>
    <scope>NUCLEOTIDE SEQUENCE [LARGE SCALE GENOMIC DNA]</scope>
    <source>
        <strain evidence="1 2">DSM 10524</strain>
    </source>
</reference>
<dbReference type="RefSeq" id="WP_005553980.1">
    <property type="nucleotide sequence ID" value="NZ_AOIB01000013.1"/>
</dbReference>
<dbReference type="PANTHER" id="PTHR30458">
    <property type="entry name" value="PHENYLACETIC ACID DEGRADATION PROTEIN PAA"/>
    <property type="match status" value="1"/>
</dbReference>
<dbReference type="EMBL" id="AOIB01000013">
    <property type="protein sequence ID" value="ELY60450.1"/>
    <property type="molecule type" value="Genomic_DNA"/>
</dbReference>
<dbReference type="InterPro" id="IPR012347">
    <property type="entry name" value="Ferritin-like"/>
</dbReference>
<dbReference type="AlphaFoldDB" id="L9XFG2"/>
<dbReference type="PANTHER" id="PTHR30458:SF0">
    <property type="entry name" value="1,2-PHENYLACETYL-COA EPOXIDASE, SUBUNIT C"/>
    <property type="match status" value="1"/>
</dbReference>
<accession>L9XFG2</accession>
<dbReference type="GO" id="GO:0005829">
    <property type="term" value="C:cytosol"/>
    <property type="evidence" value="ECO:0007669"/>
    <property type="project" value="TreeGrafter"/>
</dbReference>
<comment type="caution">
    <text evidence="1">The sequence shown here is derived from an EMBL/GenBank/DDBJ whole genome shotgun (WGS) entry which is preliminary data.</text>
</comment>
<dbReference type="Proteomes" id="UP000011688">
    <property type="component" value="Unassembled WGS sequence"/>
</dbReference>
<evidence type="ECO:0000313" key="2">
    <source>
        <dbReference type="Proteomes" id="UP000011688"/>
    </source>
</evidence>
<dbReference type="GO" id="GO:0010124">
    <property type="term" value="P:phenylacetate catabolic process"/>
    <property type="evidence" value="ECO:0007669"/>
    <property type="project" value="InterPro"/>
</dbReference>
<name>L9XFG2_9EURY</name>
<dbReference type="OrthoDB" id="304275at2157"/>
<protein>
    <submittedName>
        <fullName evidence="1">Phenylacetate-CoA oxygenase subunit PaaI</fullName>
    </submittedName>
</protein>
<dbReference type="STRING" id="1227497.C491_04110"/>
<dbReference type="eggNOG" id="arCOG04786">
    <property type="taxonomic scope" value="Archaea"/>
</dbReference>
<keyword evidence="2" id="KW-1185">Reference proteome</keyword>
<dbReference type="NCBIfam" id="TIGR02158">
    <property type="entry name" value="PA_CoA_Oxy3"/>
    <property type="match status" value="1"/>
</dbReference>
<dbReference type="InterPro" id="IPR007814">
    <property type="entry name" value="PaaA_PaaC"/>
</dbReference>